<keyword evidence="7" id="KW-1185">Reference proteome</keyword>
<dbReference type="GO" id="GO:1990002">
    <property type="term" value="F:methylglyoxal reductase (NADPH) (acetol producing) activity"/>
    <property type="evidence" value="ECO:0007669"/>
    <property type="project" value="TreeGrafter"/>
</dbReference>
<dbReference type="GO" id="GO:0008106">
    <property type="term" value="F:alcohol dehydrogenase (NADP+) activity"/>
    <property type="evidence" value="ECO:0007669"/>
    <property type="project" value="TreeGrafter"/>
</dbReference>
<dbReference type="GO" id="GO:0005829">
    <property type="term" value="C:cytosol"/>
    <property type="evidence" value="ECO:0007669"/>
    <property type="project" value="TreeGrafter"/>
</dbReference>
<comment type="caution">
    <text evidence="4">The sequence shown here is derived from an EMBL/GenBank/DDBJ whole genome shotgun (WGS) entry which is preliminary data.</text>
</comment>
<organism evidence="4 6">
    <name type="scientific">Holdemania massiliensis</name>
    <dbReference type="NCBI Taxonomy" id="1468449"/>
    <lineage>
        <taxon>Bacteria</taxon>
        <taxon>Bacillati</taxon>
        <taxon>Bacillota</taxon>
        <taxon>Erysipelotrichia</taxon>
        <taxon>Erysipelotrichales</taxon>
        <taxon>Erysipelotrichaceae</taxon>
        <taxon>Holdemania</taxon>
    </lineage>
</organism>
<dbReference type="Proteomes" id="UP000433575">
    <property type="component" value="Unassembled WGS sequence"/>
</dbReference>
<dbReference type="PANTHER" id="PTHR43633">
    <property type="entry name" value="ALCOHOL DEHYDROGENASE YQHD"/>
    <property type="match status" value="1"/>
</dbReference>
<evidence type="ECO:0000259" key="2">
    <source>
        <dbReference type="Pfam" id="PF00465"/>
    </source>
</evidence>
<dbReference type="InterPro" id="IPR056798">
    <property type="entry name" value="ADH_Fe_C"/>
</dbReference>
<evidence type="ECO:0000313" key="7">
    <source>
        <dbReference type="Proteomes" id="UP000480929"/>
    </source>
</evidence>
<dbReference type="InterPro" id="IPR001670">
    <property type="entry name" value="ADH_Fe/GldA"/>
</dbReference>
<dbReference type="EMBL" id="WKPJ01000026">
    <property type="protein sequence ID" value="MSA90424.1"/>
    <property type="molecule type" value="Genomic_DNA"/>
</dbReference>
<gene>
    <name evidence="5" type="ORF">GKD88_13590</name>
    <name evidence="4" type="ORF">GKE08_13920</name>
</gene>
<dbReference type="Pfam" id="PF00465">
    <property type="entry name" value="Fe-ADH"/>
    <property type="match status" value="1"/>
</dbReference>
<evidence type="ECO:0000259" key="3">
    <source>
        <dbReference type="Pfam" id="PF25137"/>
    </source>
</evidence>
<dbReference type="OrthoDB" id="9801156at2"/>
<evidence type="ECO:0000313" key="6">
    <source>
        <dbReference type="Proteomes" id="UP000433575"/>
    </source>
</evidence>
<dbReference type="PANTHER" id="PTHR43633:SF1">
    <property type="entry name" value="ALCOHOL DEHYDROGENASE YQHD"/>
    <property type="match status" value="1"/>
</dbReference>
<evidence type="ECO:0000313" key="5">
    <source>
        <dbReference type="EMBL" id="MSC34154.1"/>
    </source>
</evidence>
<dbReference type="Proteomes" id="UP000480929">
    <property type="component" value="Unassembled WGS sequence"/>
</dbReference>
<dbReference type="Gene3D" id="3.40.50.1970">
    <property type="match status" value="1"/>
</dbReference>
<evidence type="ECO:0000256" key="1">
    <source>
        <dbReference type="ARBA" id="ARBA00023002"/>
    </source>
</evidence>
<accession>A0A6N7S939</accession>
<dbReference type="EMBL" id="WKPI01000028">
    <property type="protein sequence ID" value="MSC34154.1"/>
    <property type="molecule type" value="Genomic_DNA"/>
</dbReference>
<dbReference type="Pfam" id="PF25137">
    <property type="entry name" value="ADH_Fe_C"/>
    <property type="match status" value="1"/>
</dbReference>
<dbReference type="CDD" id="cd08187">
    <property type="entry name" value="BDH"/>
    <property type="match status" value="1"/>
</dbReference>
<reference evidence="6 7" key="1">
    <citation type="journal article" date="2019" name="Nat. Med.">
        <title>A library of human gut bacterial isolates paired with longitudinal multiomics data enables mechanistic microbiome research.</title>
        <authorList>
            <person name="Poyet M."/>
            <person name="Groussin M."/>
            <person name="Gibbons S.M."/>
            <person name="Avila-Pacheco J."/>
            <person name="Jiang X."/>
            <person name="Kearney S.M."/>
            <person name="Perrotta A.R."/>
            <person name="Berdy B."/>
            <person name="Zhao S."/>
            <person name="Lieberman T.D."/>
            <person name="Swanson P.K."/>
            <person name="Smith M."/>
            <person name="Roesemann S."/>
            <person name="Alexander J.E."/>
            <person name="Rich S.A."/>
            <person name="Livny J."/>
            <person name="Vlamakis H."/>
            <person name="Clish C."/>
            <person name="Bullock K."/>
            <person name="Deik A."/>
            <person name="Scott J."/>
            <person name="Pierce K.A."/>
            <person name="Xavier R.J."/>
            <person name="Alm E.J."/>
        </authorList>
    </citation>
    <scope>NUCLEOTIDE SEQUENCE [LARGE SCALE GENOMIC DNA]</scope>
    <source>
        <strain evidence="4 6">BIOML-A4</strain>
        <strain evidence="5 7">BIOML-A5</strain>
    </source>
</reference>
<dbReference type="Gene3D" id="1.20.1090.10">
    <property type="entry name" value="Dehydroquinate synthase-like - alpha domain"/>
    <property type="match status" value="1"/>
</dbReference>
<protein>
    <submittedName>
        <fullName evidence="4">Iron-containing alcohol dehydrogenase</fullName>
    </submittedName>
</protein>
<feature type="domain" description="Fe-containing alcohol dehydrogenase-like C-terminal" evidence="3">
    <location>
        <begin position="189"/>
        <end position="387"/>
    </location>
</feature>
<sequence length="389" mass="43930">MEISFVYDIPTKVFFGNDVEALGEQVSCYGKKALLIYDGEHVKKSGLFDKILKQLEKNKIEMLEFRDIRPNPRHTDINKGAELCRARQIDVLIAVGGGSVIDSAKAIGSAYYYDGNCWDIISGKVPHCRCLPIIAVSTISATGSEMDNGAVITNEETKEKRVLAGQELYPVAAFMEPKLTYTVSKRQTACGVADIIAHVLEEYFTPHTGLTIVDSVMEGLIRTMLTYGPLAVEQPENYEARANMMWSAAWAINGFVSLDRSHNWSMHPLGHELSAYYDLTHGITLAIVMPRWLKYIKDDQSLPLFRKLGLYAFMLDPNLSSESMAIEVICQLENLFYQRLELPSSLRELNINDEHFEEMADKLCEDEGCLNGYRRLNKTDILTIYRQCL</sequence>
<dbReference type="SUPFAM" id="SSF56796">
    <property type="entry name" value="Dehydroquinate synthase-like"/>
    <property type="match status" value="1"/>
</dbReference>
<dbReference type="AlphaFoldDB" id="A0A6N7S939"/>
<dbReference type="FunFam" id="3.40.50.1970:FF:000003">
    <property type="entry name" value="Alcohol dehydrogenase, iron-containing"/>
    <property type="match status" value="1"/>
</dbReference>
<evidence type="ECO:0000313" key="4">
    <source>
        <dbReference type="EMBL" id="MSA90424.1"/>
    </source>
</evidence>
<name>A0A6N7S939_9FIRM</name>
<dbReference type="InterPro" id="IPR044731">
    <property type="entry name" value="BDH-like"/>
</dbReference>
<dbReference type="RefSeq" id="WP_154239666.1">
    <property type="nucleotide sequence ID" value="NZ_CALJPI010000136.1"/>
</dbReference>
<dbReference type="GO" id="GO:1990362">
    <property type="term" value="F:butanol dehydrogenase (NAD+) activity"/>
    <property type="evidence" value="ECO:0007669"/>
    <property type="project" value="InterPro"/>
</dbReference>
<feature type="domain" description="Alcohol dehydrogenase iron-type/glycerol dehydrogenase GldA" evidence="2">
    <location>
        <begin position="10"/>
        <end position="177"/>
    </location>
</feature>
<dbReference type="GO" id="GO:0046872">
    <property type="term" value="F:metal ion binding"/>
    <property type="evidence" value="ECO:0007669"/>
    <property type="project" value="InterPro"/>
</dbReference>
<proteinExistence type="predicted"/>
<keyword evidence="1" id="KW-0560">Oxidoreductase</keyword>